<gene>
    <name evidence="2" type="ORF">C4D60_Mb03t20140</name>
</gene>
<name>A0A4V4H688_MUSBA</name>
<evidence type="ECO:0000313" key="2">
    <source>
        <dbReference type="EMBL" id="THU58976.1"/>
    </source>
</evidence>
<dbReference type="EMBL" id="PYDT01000006">
    <property type="protein sequence ID" value="THU58976.1"/>
    <property type="molecule type" value="Genomic_DNA"/>
</dbReference>
<dbReference type="AlphaFoldDB" id="A0A4V4H688"/>
<feature type="region of interest" description="Disordered" evidence="1">
    <location>
        <begin position="1"/>
        <end position="24"/>
    </location>
</feature>
<evidence type="ECO:0000256" key="1">
    <source>
        <dbReference type="SAM" id="MobiDB-lite"/>
    </source>
</evidence>
<organism evidence="2 3">
    <name type="scientific">Musa balbisiana</name>
    <name type="common">Banana</name>
    <dbReference type="NCBI Taxonomy" id="52838"/>
    <lineage>
        <taxon>Eukaryota</taxon>
        <taxon>Viridiplantae</taxon>
        <taxon>Streptophyta</taxon>
        <taxon>Embryophyta</taxon>
        <taxon>Tracheophyta</taxon>
        <taxon>Spermatophyta</taxon>
        <taxon>Magnoliopsida</taxon>
        <taxon>Liliopsida</taxon>
        <taxon>Zingiberales</taxon>
        <taxon>Musaceae</taxon>
        <taxon>Musa</taxon>
    </lineage>
</organism>
<dbReference type="Proteomes" id="UP000317650">
    <property type="component" value="Chromosome 3"/>
</dbReference>
<evidence type="ECO:0000313" key="3">
    <source>
        <dbReference type="Proteomes" id="UP000317650"/>
    </source>
</evidence>
<accession>A0A4V4H688</accession>
<dbReference type="STRING" id="52838.A0A4V4H688"/>
<reference evidence="2 3" key="1">
    <citation type="journal article" date="2019" name="Nat. Plants">
        <title>Genome sequencing of Musa balbisiana reveals subgenome evolution and function divergence in polyploid bananas.</title>
        <authorList>
            <person name="Yao X."/>
        </authorList>
    </citation>
    <scope>NUCLEOTIDE SEQUENCE [LARGE SCALE GENOMIC DNA]</scope>
    <source>
        <strain evidence="3">cv. DH-PKW</strain>
        <tissue evidence="2">Leaves</tissue>
    </source>
</reference>
<sequence length="74" mass="8107">MGFHDLRRSSRSRSARLVSASGSPSRSFVVKALSEVSHLPLVGNKAPDFEAEAVFDEEFIKVAECLTQLQSHSC</sequence>
<protein>
    <submittedName>
        <fullName evidence="2">Uncharacterized protein</fullName>
    </submittedName>
</protein>
<keyword evidence="3" id="KW-1185">Reference proteome</keyword>
<comment type="caution">
    <text evidence="2">The sequence shown here is derived from an EMBL/GenBank/DDBJ whole genome shotgun (WGS) entry which is preliminary data.</text>
</comment>
<proteinExistence type="predicted"/>